<dbReference type="AlphaFoldDB" id="A0A378NUK5"/>
<evidence type="ECO:0000313" key="4">
    <source>
        <dbReference type="Proteomes" id="UP000255234"/>
    </source>
</evidence>
<dbReference type="EMBL" id="UGPP01000001">
    <property type="protein sequence ID" value="STY71515.1"/>
    <property type="molecule type" value="Genomic_DNA"/>
</dbReference>
<sequence length="66" mass="7253">MKESLSNNISYFRNVKGLSQNELANLAKIPQSTISDIESGKRKNPGVNTIIAIAKVLNVKINDLLK</sequence>
<dbReference type="PANTHER" id="PTHR46797:SF1">
    <property type="entry name" value="METHYLPHOSPHONATE SYNTHASE"/>
    <property type="match status" value="1"/>
</dbReference>
<dbReference type="PANTHER" id="PTHR46797">
    <property type="entry name" value="HTH-TYPE TRANSCRIPTIONAL REGULATOR"/>
    <property type="match status" value="1"/>
</dbReference>
<dbReference type="InterPro" id="IPR010982">
    <property type="entry name" value="Lambda_DNA-bd_dom_sf"/>
</dbReference>
<evidence type="ECO:0000313" key="3">
    <source>
        <dbReference type="EMBL" id="STY71515.1"/>
    </source>
</evidence>
<dbReference type="InterPro" id="IPR001387">
    <property type="entry name" value="Cro/C1-type_HTH"/>
</dbReference>
<dbReference type="GO" id="GO:0005829">
    <property type="term" value="C:cytosol"/>
    <property type="evidence" value="ECO:0007669"/>
    <property type="project" value="TreeGrafter"/>
</dbReference>
<dbReference type="InterPro" id="IPR050807">
    <property type="entry name" value="TransReg_Diox_bact_type"/>
</dbReference>
<dbReference type="PROSITE" id="PS50943">
    <property type="entry name" value="HTH_CROC1"/>
    <property type="match status" value="1"/>
</dbReference>
<keyword evidence="1" id="KW-0238">DNA-binding</keyword>
<dbReference type="SUPFAM" id="SSF47413">
    <property type="entry name" value="lambda repressor-like DNA-binding domains"/>
    <property type="match status" value="1"/>
</dbReference>
<organism evidence="3 4">
    <name type="scientific">Megamonas hypermegale</name>
    <dbReference type="NCBI Taxonomy" id="158847"/>
    <lineage>
        <taxon>Bacteria</taxon>
        <taxon>Bacillati</taxon>
        <taxon>Bacillota</taxon>
        <taxon>Negativicutes</taxon>
        <taxon>Selenomonadales</taxon>
        <taxon>Selenomonadaceae</taxon>
        <taxon>Megamonas</taxon>
    </lineage>
</organism>
<gene>
    <name evidence="3" type="ORF">NCTC10571_01671</name>
</gene>
<evidence type="ECO:0000256" key="1">
    <source>
        <dbReference type="ARBA" id="ARBA00023125"/>
    </source>
</evidence>
<dbReference type="Pfam" id="PF01381">
    <property type="entry name" value="HTH_3"/>
    <property type="match status" value="1"/>
</dbReference>
<protein>
    <submittedName>
        <fullName evidence="3">Predicted transcriptional regulator</fullName>
    </submittedName>
</protein>
<dbReference type="CDD" id="cd00093">
    <property type="entry name" value="HTH_XRE"/>
    <property type="match status" value="1"/>
</dbReference>
<feature type="domain" description="HTH cro/C1-type" evidence="2">
    <location>
        <begin position="9"/>
        <end position="64"/>
    </location>
</feature>
<dbReference type="Proteomes" id="UP000255234">
    <property type="component" value="Unassembled WGS sequence"/>
</dbReference>
<name>A0A378NUK5_9FIRM</name>
<dbReference type="SMART" id="SM00530">
    <property type="entry name" value="HTH_XRE"/>
    <property type="match status" value="1"/>
</dbReference>
<dbReference type="Gene3D" id="1.10.260.40">
    <property type="entry name" value="lambda repressor-like DNA-binding domains"/>
    <property type="match status" value="1"/>
</dbReference>
<reference evidence="3 4" key="1">
    <citation type="submission" date="2018-06" db="EMBL/GenBank/DDBJ databases">
        <authorList>
            <consortium name="Pathogen Informatics"/>
            <person name="Doyle S."/>
        </authorList>
    </citation>
    <scope>NUCLEOTIDE SEQUENCE [LARGE SCALE GENOMIC DNA]</scope>
    <source>
        <strain evidence="3 4">NCTC10571</strain>
    </source>
</reference>
<dbReference type="GO" id="GO:0003677">
    <property type="term" value="F:DNA binding"/>
    <property type="evidence" value="ECO:0007669"/>
    <property type="project" value="UniProtKB-KW"/>
</dbReference>
<dbReference type="RefSeq" id="WP_181805703.1">
    <property type="nucleotide sequence ID" value="NZ_UGPP01000001.1"/>
</dbReference>
<dbReference type="GO" id="GO:0003700">
    <property type="term" value="F:DNA-binding transcription factor activity"/>
    <property type="evidence" value="ECO:0007669"/>
    <property type="project" value="TreeGrafter"/>
</dbReference>
<evidence type="ECO:0000259" key="2">
    <source>
        <dbReference type="PROSITE" id="PS50943"/>
    </source>
</evidence>
<proteinExistence type="predicted"/>
<accession>A0A378NUK5</accession>